<accession>A0A1G6W379</accession>
<feature type="binding site" evidence="6">
    <location>
        <position position="104"/>
    </location>
    <ligand>
        <name>FMN</name>
        <dbReference type="ChEBI" id="CHEBI:58210"/>
    </ligand>
</feature>
<dbReference type="InterPro" id="IPR011251">
    <property type="entry name" value="Luciferase-like_dom"/>
</dbReference>
<dbReference type="InterPro" id="IPR036661">
    <property type="entry name" value="Luciferase-like_sf"/>
</dbReference>
<dbReference type="AlphaFoldDB" id="A0A1G6W379"/>
<feature type="binding site" evidence="6">
    <location>
        <position position="158"/>
    </location>
    <ligand>
        <name>FMN</name>
        <dbReference type="ChEBI" id="CHEBI:58210"/>
    </ligand>
</feature>
<evidence type="ECO:0000256" key="3">
    <source>
        <dbReference type="ARBA" id="ARBA00023002"/>
    </source>
</evidence>
<dbReference type="Pfam" id="PF00296">
    <property type="entry name" value="Bac_luciferase"/>
    <property type="match status" value="1"/>
</dbReference>
<keyword evidence="2 6" id="KW-0288">FMN</keyword>
<evidence type="ECO:0000256" key="4">
    <source>
        <dbReference type="ARBA" id="ARBA00023033"/>
    </source>
</evidence>
<feature type="binding site" evidence="6">
    <location>
        <position position="58"/>
    </location>
    <ligand>
        <name>FMN</name>
        <dbReference type="ChEBI" id="CHEBI:58210"/>
    </ligand>
</feature>
<feature type="domain" description="Luciferase-like" evidence="7">
    <location>
        <begin position="27"/>
        <end position="375"/>
    </location>
</feature>
<reference evidence="8 9" key="1">
    <citation type="submission" date="2016-10" db="EMBL/GenBank/DDBJ databases">
        <authorList>
            <person name="de Groot N.N."/>
        </authorList>
    </citation>
    <scope>NUCLEOTIDE SEQUENCE [LARGE SCALE GENOMIC DNA]</scope>
    <source>
        <strain evidence="8 9">CPCC 100156</strain>
    </source>
</reference>
<sequence length="440" mass="47961">MPREIRLNAFDMACIGHIQQGMWTHPRDRSVEYASLDYWMDLARTLERGLFDGLFLADVVGVYDVLGGRPDAAIRNAVQIPLLDPLLLVPAMAAVTRHLGFGVTCNLTYEAPPLFARRMATLDHLTRGRIGWNIVTGYLDSAARAMGLPKQMAHDDRYAAAEAFMDRVYALWEGSWADDAVLRDRAAGLYADPARVRDVAGGGPFLVEPSPQRTPVLYQAGASDRGRAFAARHAECVFVNYGRPADIARLTADLRARAAPRPIRIFAGATLIVGRTRAEAEDLLAEYRRHASVEGALAHAAASLGIDFDRFGMDEPIEVAATDAISSNVEAMRRVFGPGWTKRQLVDQFVLGSRQRPIVGSAAEVAEALIGFAEAADVDGFNLARTVMPEGIEAVVDLLVPALQERGAYKRGHGEGTYRERLFGAGPRLAAPHPAAAHRR</sequence>
<keyword evidence="3" id="KW-0560">Oxidoreductase</keyword>
<evidence type="ECO:0000313" key="8">
    <source>
        <dbReference type="EMBL" id="SDD60173.1"/>
    </source>
</evidence>
<proteinExistence type="inferred from homology"/>
<name>A0A1G6W379_9PROT</name>
<dbReference type="PANTHER" id="PTHR30011">
    <property type="entry name" value="ALKANESULFONATE MONOOXYGENASE-RELATED"/>
    <property type="match status" value="1"/>
</dbReference>
<comment type="similarity">
    <text evidence="5">Belongs to the NtaA/SnaA/DszA monooxygenase family.</text>
</comment>
<organism evidence="8 9">
    <name type="scientific">Belnapia rosea</name>
    <dbReference type="NCBI Taxonomy" id="938405"/>
    <lineage>
        <taxon>Bacteria</taxon>
        <taxon>Pseudomonadati</taxon>
        <taxon>Pseudomonadota</taxon>
        <taxon>Alphaproteobacteria</taxon>
        <taxon>Acetobacterales</taxon>
        <taxon>Roseomonadaceae</taxon>
        <taxon>Belnapia</taxon>
    </lineage>
</organism>
<keyword evidence="1 6" id="KW-0285">Flavoprotein</keyword>
<evidence type="ECO:0000256" key="5">
    <source>
        <dbReference type="ARBA" id="ARBA00033748"/>
    </source>
</evidence>
<dbReference type="InterPro" id="IPR051260">
    <property type="entry name" value="Diverse_substr_monoxygenases"/>
</dbReference>
<feature type="binding site" evidence="6">
    <location>
        <position position="154"/>
    </location>
    <ligand>
        <name>FMN</name>
        <dbReference type="ChEBI" id="CHEBI:58210"/>
    </ligand>
</feature>
<dbReference type="Gene3D" id="3.20.20.30">
    <property type="entry name" value="Luciferase-like domain"/>
    <property type="match status" value="1"/>
</dbReference>
<protein>
    <submittedName>
        <fullName evidence="8">FMN-dependent oxidoreductase, nitrilotriacetate monooxygenase family</fullName>
    </submittedName>
</protein>
<dbReference type="EMBL" id="FMZX01000010">
    <property type="protein sequence ID" value="SDD60173.1"/>
    <property type="molecule type" value="Genomic_DNA"/>
</dbReference>
<dbReference type="GO" id="GO:0016705">
    <property type="term" value="F:oxidoreductase activity, acting on paired donors, with incorporation or reduction of molecular oxygen"/>
    <property type="evidence" value="ECO:0007669"/>
    <property type="project" value="InterPro"/>
</dbReference>
<dbReference type="InterPro" id="IPR016215">
    <property type="entry name" value="NTA_MOA"/>
</dbReference>
<gene>
    <name evidence="8" type="ORF">SAMN04487779_101046</name>
</gene>
<dbReference type="PIRSF" id="PIRSF000337">
    <property type="entry name" value="NTA_MOA"/>
    <property type="match status" value="1"/>
</dbReference>
<evidence type="ECO:0000313" key="9">
    <source>
        <dbReference type="Proteomes" id="UP000198925"/>
    </source>
</evidence>
<dbReference type="GO" id="GO:0004497">
    <property type="term" value="F:monooxygenase activity"/>
    <property type="evidence" value="ECO:0007669"/>
    <property type="project" value="UniProtKB-KW"/>
</dbReference>
<dbReference type="STRING" id="938405.SAMN02927895_01096"/>
<dbReference type="SUPFAM" id="SSF51679">
    <property type="entry name" value="Bacterial luciferase-like"/>
    <property type="match status" value="1"/>
</dbReference>
<dbReference type="NCBIfam" id="TIGR03860">
    <property type="entry name" value="FMN_nitrolo"/>
    <property type="match status" value="1"/>
</dbReference>
<evidence type="ECO:0000256" key="1">
    <source>
        <dbReference type="ARBA" id="ARBA00022630"/>
    </source>
</evidence>
<dbReference type="PANTHER" id="PTHR30011:SF16">
    <property type="entry name" value="C2H2 FINGER DOMAIN TRANSCRIPTION FACTOR (EUROFUNG)-RELATED"/>
    <property type="match status" value="1"/>
</dbReference>
<keyword evidence="9" id="KW-1185">Reference proteome</keyword>
<dbReference type="RefSeq" id="WP_090664061.1">
    <property type="nucleotide sequence ID" value="NZ_FMZX01000010.1"/>
</dbReference>
<keyword evidence="4 8" id="KW-0503">Monooxygenase</keyword>
<dbReference type="Proteomes" id="UP000198925">
    <property type="component" value="Unassembled WGS sequence"/>
</dbReference>
<feature type="binding site" evidence="6">
    <location>
        <position position="223"/>
    </location>
    <ligand>
        <name>FMN</name>
        <dbReference type="ChEBI" id="CHEBI:58210"/>
    </ligand>
</feature>
<evidence type="ECO:0000256" key="2">
    <source>
        <dbReference type="ARBA" id="ARBA00022643"/>
    </source>
</evidence>
<evidence type="ECO:0000259" key="7">
    <source>
        <dbReference type="Pfam" id="PF00296"/>
    </source>
</evidence>
<evidence type="ECO:0000256" key="6">
    <source>
        <dbReference type="PIRSR" id="PIRSR000337-1"/>
    </source>
</evidence>